<keyword evidence="1" id="KW-0328">Glycosyltransferase</keyword>
<feature type="domain" description="Glycosyltransferase subfamily 4-like N-terminal" evidence="4">
    <location>
        <begin position="22"/>
        <end position="195"/>
    </location>
</feature>
<dbReference type="RefSeq" id="WP_169399300.1">
    <property type="nucleotide sequence ID" value="NZ_BAAAJH010000009.1"/>
</dbReference>
<dbReference type="Pfam" id="PF13439">
    <property type="entry name" value="Glyco_transf_4"/>
    <property type="match status" value="1"/>
</dbReference>
<evidence type="ECO:0000313" key="6">
    <source>
        <dbReference type="Proteomes" id="UP001296706"/>
    </source>
</evidence>
<evidence type="ECO:0000256" key="1">
    <source>
        <dbReference type="ARBA" id="ARBA00022676"/>
    </source>
</evidence>
<evidence type="ECO:0000259" key="3">
    <source>
        <dbReference type="Pfam" id="PF00534"/>
    </source>
</evidence>
<evidence type="ECO:0000313" key="5">
    <source>
        <dbReference type="EMBL" id="NMH81255.1"/>
    </source>
</evidence>
<proteinExistence type="predicted"/>
<dbReference type="EMBL" id="JAAXKY010000137">
    <property type="protein sequence ID" value="NMH81255.1"/>
    <property type="molecule type" value="Genomic_DNA"/>
</dbReference>
<gene>
    <name evidence="5" type="ORF">HF577_29690</name>
</gene>
<dbReference type="SUPFAM" id="SSF53756">
    <property type="entry name" value="UDP-Glycosyltransferase/glycogen phosphorylase"/>
    <property type="match status" value="1"/>
</dbReference>
<evidence type="ECO:0000256" key="2">
    <source>
        <dbReference type="ARBA" id="ARBA00022679"/>
    </source>
</evidence>
<reference evidence="5 6" key="1">
    <citation type="submission" date="2020-04" db="EMBL/GenBank/DDBJ databases">
        <authorList>
            <person name="Klaysubun C."/>
            <person name="Duangmal K."/>
            <person name="Lipun K."/>
        </authorList>
    </citation>
    <scope>NUCLEOTIDE SEQUENCE [LARGE SCALE GENOMIC DNA]</scope>
    <source>
        <strain evidence="5 6">JCM 11839</strain>
    </source>
</reference>
<protein>
    <submittedName>
        <fullName evidence="5">Glycosyltransferase family 1 protein</fullName>
    </submittedName>
</protein>
<keyword evidence="6" id="KW-1185">Reference proteome</keyword>
<comment type="caution">
    <text evidence="5">The sequence shown here is derived from an EMBL/GenBank/DDBJ whole genome shotgun (WGS) entry which is preliminary data.</text>
</comment>
<feature type="domain" description="Glycosyl transferase family 1" evidence="3">
    <location>
        <begin position="208"/>
        <end position="369"/>
    </location>
</feature>
<keyword evidence="2" id="KW-0808">Transferase</keyword>
<dbReference type="Pfam" id="PF00534">
    <property type="entry name" value="Glycos_transf_1"/>
    <property type="match status" value="1"/>
</dbReference>
<name>A0ABX1RLJ8_9PSEU</name>
<dbReference type="PANTHER" id="PTHR12526:SF635">
    <property type="entry name" value="GLYCOSYL TRANSFERASE GROUP 1"/>
    <property type="match status" value="1"/>
</dbReference>
<dbReference type="Gene3D" id="3.40.50.2000">
    <property type="entry name" value="Glycogen Phosphorylase B"/>
    <property type="match status" value="2"/>
</dbReference>
<dbReference type="PANTHER" id="PTHR12526">
    <property type="entry name" value="GLYCOSYLTRANSFERASE"/>
    <property type="match status" value="1"/>
</dbReference>
<dbReference type="InterPro" id="IPR028098">
    <property type="entry name" value="Glyco_trans_4-like_N"/>
</dbReference>
<dbReference type="Proteomes" id="UP001296706">
    <property type="component" value="Unassembled WGS sequence"/>
</dbReference>
<organism evidence="5 6">
    <name type="scientific">Pseudonocardia xinjiangensis</name>
    <dbReference type="NCBI Taxonomy" id="75289"/>
    <lineage>
        <taxon>Bacteria</taxon>
        <taxon>Bacillati</taxon>
        <taxon>Actinomycetota</taxon>
        <taxon>Actinomycetes</taxon>
        <taxon>Pseudonocardiales</taxon>
        <taxon>Pseudonocardiaceae</taxon>
        <taxon>Pseudonocardia</taxon>
    </lineage>
</organism>
<sequence length="431" mass="45744">MRIAMVSEHASPLAAVGGTDAGGQNVHVLELSSALAAAGHDVTVWTRRDDPALPDAVPLRPGVVVRHVPAGPPRPLPKDELVPHLPAFTDVLKRAWASARPDVVHAHFWMSGMVALAAATGRIPVVQTFHALGSVKRRHQGRDDTSPEGRVRAEVAVARTVDRVLATCTDEVFELARLGTPRRRTTVVPCGVDTRLFTPDGPVAERFERPRLVSLGRLVRRKGVDEVIEAMRRLPHAELIIAGGAAATNGAPPADPDADRLRARAAAAGVADRVRLIGPVARKDVPALLRSADAVVCVPWYEPFGMVALEAMACGRPVVASAVGGIQDTVVDQVTGMLVPPRKPEALAAALRDLLGSPTRGAAFGIAGRDRVLARYDWERVAASTAVVYDEVIATRNGRIRATDSDAAGMDAEVDAAEMDEFDTETAGALR</sequence>
<evidence type="ECO:0000259" key="4">
    <source>
        <dbReference type="Pfam" id="PF13439"/>
    </source>
</evidence>
<dbReference type="InterPro" id="IPR001296">
    <property type="entry name" value="Glyco_trans_1"/>
</dbReference>
<accession>A0ABX1RLJ8</accession>